<dbReference type="InterPro" id="IPR000837">
    <property type="entry name" value="AP-1"/>
</dbReference>
<evidence type="ECO:0000256" key="2">
    <source>
        <dbReference type="ARBA" id="ARBA00023125"/>
    </source>
</evidence>
<feature type="region of interest" description="Disordered" evidence="5">
    <location>
        <begin position="45"/>
        <end position="72"/>
    </location>
</feature>
<dbReference type="PROSITE" id="PS50217">
    <property type="entry name" value="BZIP"/>
    <property type="match status" value="1"/>
</dbReference>
<evidence type="ECO:0000313" key="8">
    <source>
        <dbReference type="Proteomes" id="UP000594262"/>
    </source>
</evidence>
<feature type="region of interest" description="Disordered" evidence="5">
    <location>
        <begin position="89"/>
        <end position="136"/>
    </location>
</feature>
<evidence type="ECO:0000256" key="4">
    <source>
        <dbReference type="SAM" id="Coils"/>
    </source>
</evidence>
<dbReference type="AlphaFoldDB" id="A0A7M5X045"/>
<name>A0A7M5X045_9CNID</name>
<feature type="region of interest" description="Disordered" evidence="5">
    <location>
        <begin position="1"/>
        <end position="32"/>
    </location>
</feature>
<evidence type="ECO:0000259" key="6">
    <source>
        <dbReference type="PROSITE" id="PS50217"/>
    </source>
</evidence>
<dbReference type="Proteomes" id="UP000594262">
    <property type="component" value="Unplaced"/>
</dbReference>
<evidence type="ECO:0000256" key="5">
    <source>
        <dbReference type="SAM" id="MobiDB-lite"/>
    </source>
</evidence>
<dbReference type="InterPro" id="IPR004827">
    <property type="entry name" value="bZIP"/>
</dbReference>
<dbReference type="PANTHER" id="PTHR23351:SF24">
    <property type="entry name" value="ACTIVATING TRANSCRIPTION FACTOR 3-RELATED"/>
    <property type="match status" value="1"/>
</dbReference>
<dbReference type="Pfam" id="PF00170">
    <property type="entry name" value="bZIP_1"/>
    <property type="match status" value="1"/>
</dbReference>
<dbReference type="PRINTS" id="PR00042">
    <property type="entry name" value="LEUZIPPRFOS"/>
</dbReference>
<reference evidence="7" key="1">
    <citation type="submission" date="2021-01" db="UniProtKB">
        <authorList>
            <consortium name="EnsemblMetazoa"/>
        </authorList>
    </citation>
    <scope>IDENTIFICATION</scope>
</reference>
<dbReference type="SMART" id="SM00338">
    <property type="entry name" value="BRLZ"/>
    <property type="match status" value="1"/>
</dbReference>
<feature type="compositionally biased region" description="Basic and acidic residues" evidence="5">
    <location>
        <begin position="121"/>
        <end position="136"/>
    </location>
</feature>
<dbReference type="OrthoDB" id="10600755at2759"/>
<keyword evidence="4" id="KW-0175">Coiled coil</keyword>
<evidence type="ECO:0000256" key="1">
    <source>
        <dbReference type="ARBA" id="ARBA00023015"/>
    </source>
</evidence>
<dbReference type="EnsemblMetazoa" id="CLYHEMT015115.1">
    <property type="protein sequence ID" value="CLYHEMP015115.1"/>
    <property type="gene ID" value="CLYHEMG015115"/>
</dbReference>
<dbReference type="GO" id="GO:0000981">
    <property type="term" value="F:DNA-binding transcription factor activity, RNA polymerase II-specific"/>
    <property type="evidence" value="ECO:0007669"/>
    <property type="project" value="TreeGrafter"/>
</dbReference>
<dbReference type="SUPFAM" id="SSF57959">
    <property type="entry name" value="Leucine zipper domain"/>
    <property type="match status" value="1"/>
</dbReference>
<feature type="compositionally biased region" description="Basic and acidic residues" evidence="5">
    <location>
        <begin position="1"/>
        <end position="14"/>
    </location>
</feature>
<dbReference type="GO" id="GO:0005634">
    <property type="term" value="C:nucleus"/>
    <property type="evidence" value="ECO:0007669"/>
    <property type="project" value="TreeGrafter"/>
</dbReference>
<evidence type="ECO:0000256" key="3">
    <source>
        <dbReference type="ARBA" id="ARBA00023163"/>
    </source>
</evidence>
<dbReference type="GO" id="GO:0000978">
    <property type="term" value="F:RNA polymerase II cis-regulatory region sequence-specific DNA binding"/>
    <property type="evidence" value="ECO:0007669"/>
    <property type="project" value="TreeGrafter"/>
</dbReference>
<keyword evidence="1" id="KW-0805">Transcription regulation</keyword>
<proteinExistence type="predicted"/>
<feature type="coiled-coil region" evidence="4">
    <location>
        <begin position="143"/>
        <end position="177"/>
    </location>
</feature>
<dbReference type="InterPro" id="IPR046347">
    <property type="entry name" value="bZIP_sf"/>
</dbReference>
<organism evidence="7 8">
    <name type="scientific">Clytia hemisphaerica</name>
    <dbReference type="NCBI Taxonomy" id="252671"/>
    <lineage>
        <taxon>Eukaryota</taxon>
        <taxon>Metazoa</taxon>
        <taxon>Cnidaria</taxon>
        <taxon>Hydrozoa</taxon>
        <taxon>Hydroidolina</taxon>
        <taxon>Leptothecata</taxon>
        <taxon>Obeliida</taxon>
        <taxon>Clytiidae</taxon>
        <taxon>Clytia</taxon>
    </lineage>
</organism>
<keyword evidence="3" id="KW-0804">Transcription</keyword>
<dbReference type="RefSeq" id="XP_066917876.1">
    <property type="nucleotide sequence ID" value="XM_067061775.1"/>
</dbReference>
<sequence>MRIKSVKTDRHINVEDDDSDTSSTISNNDVDVKEALRSSISLNLKSKFQKGDYPPTLHNSLTSSSTSSTSAPYLYRPHLDLLDKPARQDDEMSHVSTDSIDIGTPASMAAAPGKKEKKPKKPEDKETAAMRRERNRLAAQRCRQRRRDRIDKLEKICDKLENDGQKLETEITGLQSEMSHLQKILNNHKCMAMPPRIKNEREYPFDRYDSRIVSS</sequence>
<keyword evidence="2" id="KW-0238">DNA-binding</keyword>
<dbReference type="PANTHER" id="PTHR23351">
    <property type="entry name" value="FOS TRANSCRIPTION FACTOR-RELATED"/>
    <property type="match status" value="1"/>
</dbReference>
<dbReference type="Gene3D" id="1.20.5.170">
    <property type="match status" value="1"/>
</dbReference>
<dbReference type="PROSITE" id="PS00036">
    <property type="entry name" value="BZIP_BASIC"/>
    <property type="match status" value="1"/>
</dbReference>
<feature type="domain" description="BZIP" evidence="6">
    <location>
        <begin position="125"/>
        <end position="188"/>
    </location>
</feature>
<accession>A0A7M5X045</accession>
<protein>
    <recommendedName>
        <fullName evidence="6">BZIP domain-containing protein</fullName>
    </recommendedName>
</protein>
<feature type="compositionally biased region" description="Low complexity" evidence="5">
    <location>
        <begin position="60"/>
        <end position="70"/>
    </location>
</feature>
<evidence type="ECO:0000313" key="7">
    <source>
        <dbReference type="EnsemblMetazoa" id="CLYHEMP015115.1"/>
    </source>
</evidence>
<dbReference type="GeneID" id="136805209"/>
<keyword evidence="8" id="KW-1185">Reference proteome</keyword>